<dbReference type="EMBL" id="JAOTPV010000003">
    <property type="protein sequence ID" value="KAJ4485472.1"/>
    <property type="molecule type" value="Genomic_DNA"/>
</dbReference>
<reference evidence="4" key="1">
    <citation type="submission" date="2022-08" db="EMBL/GenBank/DDBJ databases">
        <title>A Global Phylogenomic Analysis of the Shiitake Genus Lentinula.</title>
        <authorList>
            <consortium name="DOE Joint Genome Institute"/>
            <person name="Sierra-Patev S."/>
            <person name="Min B."/>
            <person name="Naranjo-Ortiz M."/>
            <person name="Looney B."/>
            <person name="Konkel Z."/>
            <person name="Slot J.C."/>
            <person name="Sakamoto Y."/>
            <person name="Steenwyk J.L."/>
            <person name="Rokas A."/>
            <person name="Carro J."/>
            <person name="Camarero S."/>
            <person name="Ferreira P."/>
            <person name="Molpeceres G."/>
            <person name="Ruiz-Duenas F.J."/>
            <person name="Serrano A."/>
            <person name="Henrissat B."/>
            <person name="Drula E."/>
            <person name="Hughes K.W."/>
            <person name="Mata J.L."/>
            <person name="Ishikawa N.K."/>
            <person name="Vargas-Isla R."/>
            <person name="Ushijima S."/>
            <person name="Smith C.A."/>
            <person name="Ahrendt S."/>
            <person name="Andreopoulos W."/>
            <person name="He G."/>
            <person name="Labutti K."/>
            <person name="Lipzen A."/>
            <person name="Ng V."/>
            <person name="Riley R."/>
            <person name="Sandor L."/>
            <person name="Barry K."/>
            <person name="Martinez A.T."/>
            <person name="Xiao Y."/>
            <person name="Gibbons J.G."/>
            <person name="Terashima K."/>
            <person name="Grigoriev I.V."/>
            <person name="Hibbett D.S."/>
        </authorList>
    </citation>
    <scope>NUCLEOTIDE SEQUENCE</scope>
    <source>
        <strain evidence="4">JLM2183</strain>
    </source>
</reference>
<keyword evidence="5" id="KW-1185">Reference proteome</keyword>
<evidence type="ECO:0000259" key="3">
    <source>
        <dbReference type="SMART" id="SM01042"/>
    </source>
</evidence>
<feature type="transmembrane region" description="Helical" evidence="2">
    <location>
        <begin position="200"/>
        <end position="223"/>
    </location>
</feature>
<evidence type="ECO:0000313" key="4">
    <source>
        <dbReference type="EMBL" id="KAJ4485472.1"/>
    </source>
</evidence>
<evidence type="ECO:0000313" key="5">
    <source>
        <dbReference type="Proteomes" id="UP001150266"/>
    </source>
</evidence>
<keyword evidence="2" id="KW-0472">Membrane</keyword>
<sequence length="412" mass="46780">MNSRIFHSPRSTEAPMDFQFTSRPNTTPAWKSDDDSSTPRKRPRDDMNPPTMDSTSSSSFGFGSNRNIPFIFATPSRQIPEAYSWAPPSASPARLFPPPSLNEIKDVDMPDASPPKLDEPNESTSNKDRAVATGALRRVYRARHKTLKGNRLVPTRSRDAGTDSDDDELEEEELNSWNQNRSHHYTLNVSPSSSLSDRPYILLGYLQFFFNLSLILVFLYLLLQFILTVQRDVEHRISEYSMDSVQEIARCALQYRNNYCDNPAMVAPALIHQCAEWELCMNRDPTKIGRARVGAELMAEVVNGFVEPISWKTLVGMQTFTLTSLSFLTVFINTLISLFRSRHRASPDARQSQPRLHIPLMNGAPHGAHQYEGPATIPSWTRNWKGNDHDEFDQTPNARRRRLESGVPVKVK</sequence>
<dbReference type="GO" id="GO:0006998">
    <property type="term" value="P:nuclear envelope organization"/>
    <property type="evidence" value="ECO:0007669"/>
    <property type="project" value="InterPro"/>
</dbReference>
<feature type="region of interest" description="Disordered" evidence="1">
    <location>
        <begin position="386"/>
        <end position="412"/>
    </location>
</feature>
<proteinExistence type="predicted"/>
<comment type="caution">
    <text evidence="4">The sequence shown here is derived from an EMBL/GenBank/DDBJ whole genome shotgun (WGS) entry which is preliminary data.</text>
</comment>
<dbReference type="Proteomes" id="UP001150266">
    <property type="component" value="Unassembled WGS sequence"/>
</dbReference>
<evidence type="ECO:0000256" key="2">
    <source>
        <dbReference type="SAM" id="Phobius"/>
    </source>
</evidence>
<feature type="compositionally biased region" description="Acidic residues" evidence="1">
    <location>
        <begin position="162"/>
        <end position="174"/>
    </location>
</feature>
<feature type="region of interest" description="Disordered" evidence="1">
    <location>
        <begin position="150"/>
        <end position="175"/>
    </location>
</feature>
<dbReference type="InterPro" id="IPR018767">
    <property type="entry name" value="Brl1/Brr6_dom"/>
</dbReference>
<dbReference type="SMART" id="SM01042">
    <property type="entry name" value="Brr6_like_C_C"/>
    <property type="match status" value="1"/>
</dbReference>
<feature type="region of interest" description="Disordered" evidence="1">
    <location>
        <begin position="83"/>
        <end position="132"/>
    </location>
</feature>
<feature type="transmembrane region" description="Helical" evidence="2">
    <location>
        <begin position="320"/>
        <end position="339"/>
    </location>
</feature>
<feature type="region of interest" description="Disordered" evidence="1">
    <location>
        <begin position="1"/>
        <end position="61"/>
    </location>
</feature>
<dbReference type="InterPro" id="IPR040202">
    <property type="entry name" value="Brl1/Brr6"/>
</dbReference>
<feature type="domain" description="Brl1/Brr6" evidence="3">
    <location>
        <begin position="202"/>
        <end position="340"/>
    </location>
</feature>
<evidence type="ECO:0000256" key="1">
    <source>
        <dbReference type="SAM" id="MobiDB-lite"/>
    </source>
</evidence>
<keyword evidence="2" id="KW-0812">Transmembrane</keyword>
<organism evidence="4 5">
    <name type="scientific">Lentinula aciculospora</name>
    <dbReference type="NCBI Taxonomy" id="153920"/>
    <lineage>
        <taxon>Eukaryota</taxon>
        <taxon>Fungi</taxon>
        <taxon>Dikarya</taxon>
        <taxon>Basidiomycota</taxon>
        <taxon>Agaricomycotina</taxon>
        <taxon>Agaricomycetes</taxon>
        <taxon>Agaricomycetidae</taxon>
        <taxon>Agaricales</taxon>
        <taxon>Marasmiineae</taxon>
        <taxon>Omphalotaceae</taxon>
        <taxon>Lentinula</taxon>
    </lineage>
</organism>
<feature type="compositionally biased region" description="Polar residues" evidence="1">
    <location>
        <begin position="1"/>
        <end position="11"/>
    </location>
</feature>
<dbReference type="OrthoDB" id="5961at2759"/>
<dbReference type="AlphaFoldDB" id="A0A9W9ANI5"/>
<dbReference type="GO" id="GO:0055088">
    <property type="term" value="P:lipid homeostasis"/>
    <property type="evidence" value="ECO:0007669"/>
    <property type="project" value="InterPro"/>
</dbReference>
<accession>A0A9W9ANI5</accession>
<feature type="compositionally biased region" description="Low complexity" evidence="1">
    <location>
        <begin position="48"/>
        <end position="61"/>
    </location>
</feature>
<gene>
    <name evidence="4" type="ORF">J3R30DRAFT_3680103</name>
</gene>
<dbReference type="GO" id="GO:0031965">
    <property type="term" value="C:nuclear membrane"/>
    <property type="evidence" value="ECO:0007669"/>
    <property type="project" value="InterPro"/>
</dbReference>
<keyword evidence="2" id="KW-1133">Transmembrane helix</keyword>
<dbReference type="PANTHER" id="PTHR28136">
    <property type="entry name" value="NUCLEUS EXPORT PROTEIN BRR6"/>
    <property type="match status" value="1"/>
</dbReference>
<protein>
    <submittedName>
        <fullName evidence="4">Di-sulfide bridge nucleocytoplasmic transport domain-containing protein</fullName>
    </submittedName>
</protein>
<feature type="compositionally biased region" description="Polar residues" evidence="1">
    <location>
        <begin position="19"/>
        <end position="29"/>
    </location>
</feature>
<dbReference type="Pfam" id="PF10104">
    <property type="entry name" value="Brr6_like_C_C"/>
    <property type="match status" value="1"/>
</dbReference>
<feature type="compositionally biased region" description="Low complexity" evidence="1">
    <location>
        <begin position="84"/>
        <end position="93"/>
    </location>
</feature>
<feature type="compositionally biased region" description="Basic and acidic residues" evidence="1">
    <location>
        <begin position="31"/>
        <end position="47"/>
    </location>
</feature>
<name>A0A9W9ANI5_9AGAR</name>
<dbReference type="PANTHER" id="PTHR28136:SF1">
    <property type="entry name" value="NUCLEUS EXPORT PROTEIN BRL1"/>
    <property type="match status" value="1"/>
</dbReference>